<protein>
    <submittedName>
        <fullName evidence="2">Tryptophanyl-tRNA synthetase</fullName>
    </submittedName>
</protein>
<dbReference type="PANTHER" id="PTHR10055">
    <property type="entry name" value="TRYPTOPHANYL-TRNA SYNTHETASE"/>
    <property type="match status" value="1"/>
</dbReference>
<sequence>KRKIMSAFSGGQASIEEHRRLGGNPHVDMAFLYLKSYFLTKKESEDVSERYSSGAMLSGEMKNMLFEKVIERINKLKEAYEKSHREGYRKIRNGRRAHRPEKAHGRI</sequence>
<dbReference type="AlphaFoldDB" id="T0YSG0"/>
<dbReference type="EMBL" id="AUZZ01008857">
    <property type="protein sequence ID" value="EQD36073.1"/>
    <property type="molecule type" value="Genomic_DNA"/>
</dbReference>
<feature type="compositionally biased region" description="Basic residues" evidence="1">
    <location>
        <begin position="90"/>
        <end position="99"/>
    </location>
</feature>
<comment type="caution">
    <text evidence="2">The sequence shown here is derived from an EMBL/GenBank/DDBJ whole genome shotgun (WGS) entry which is preliminary data.</text>
</comment>
<feature type="region of interest" description="Disordered" evidence="1">
    <location>
        <begin position="84"/>
        <end position="107"/>
    </location>
</feature>
<accession>T0YSG0</accession>
<evidence type="ECO:0000313" key="2">
    <source>
        <dbReference type="EMBL" id="EQD36073.1"/>
    </source>
</evidence>
<keyword evidence="2" id="KW-0030">Aminoacyl-tRNA synthetase</keyword>
<dbReference type="GO" id="GO:0005737">
    <property type="term" value="C:cytoplasm"/>
    <property type="evidence" value="ECO:0007669"/>
    <property type="project" value="TreeGrafter"/>
</dbReference>
<proteinExistence type="predicted"/>
<reference evidence="2" key="1">
    <citation type="submission" date="2013-08" db="EMBL/GenBank/DDBJ databases">
        <authorList>
            <person name="Mendez C."/>
            <person name="Richter M."/>
            <person name="Ferrer M."/>
            <person name="Sanchez J."/>
        </authorList>
    </citation>
    <scope>NUCLEOTIDE SEQUENCE</scope>
</reference>
<name>T0YSG0_9ZZZZ</name>
<dbReference type="PANTHER" id="PTHR10055:SF1">
    <property type="entry name" value="TRYPTOPHAN--TRNA LIGASE, CYTOPLASMIC"/>
    <property type="match status" value="1"/>
</dbReference>
<dbReference type="SUPFAM" id="SSF52374">
    <property type="entry name" value="Nucleotidylyl transferase"/>
    <property type="match status" value="1"/>
</dbReference>
<keyword evidence="2" id="KW-0436">Ligase</keyword>
<evidence type="ECO:0000256" key="1">
    <source>
        <dbReference type="SAM" id="MobiDB-lite"/>
    </source>
</evidence>
<reference evidence="2" key="2">
    <citation type="journal article" date="2014" name="ISME J.">
        <title>Microbial stratification in low pH oxic and suboxic macroscopic growths along an acid mine drainage.</title>
        <authorList>
            <person name="Mendez-Garcia C."/>
            <person name="Mesa V."/>
            <person name="Sprenger R.R."/>
            <person name="Richter M."/>
            <person name="Diez M.S."/>
            <person name="Solano J."/>
            <person name="Bargiela R."/>
            <person name="Golyshina O.V."/>
            <person name="Manteca A."/>
            <person name="Ramos J.L."/>
            <person name="Gallego J.R."/>
            <person name="Llorente I."/>
            <person name="Martins Dos Santos V.A."/>
            <person name="Jensen O.N."/>
            <person name="Pelaez A.I."/>
            <person name="Sanchez J."/>
            <person name="Ferrer M."/>
        </authorList>
    </citation>
    <scope>NUCLEOTIDE SEQUENCE</scope>
</reference>
<organism evidence="2">
    <name type="scientific">mine drainage metagenome</name>
    <dbReference type="NCBI Taxonomy" id="410659"/>
    <lineage>
        <taxon>unclassified sequences</taxon>
        <taxon>metagenomes</taxon>
        <taxon>ecological metagenomes</taxon>
    </lineage>
</organism>
<gene>
    <name evidence="2" type="ORF">B2A_12278</name>
</gene>
<dbReference type="GO" id="GO:0006436">
    <property type="term" value="P:tryptophanyl-tRNA aminoacylation"/>
    <property type="evidence" value="ECO:0007669"/>
    <property type="project" value="TreeGrafter"/>
</dbReference>
<feature type="non-terminal residue" evidence="2">
    <location>
        <position position="1"/>
    </location>
</feature>
<dbReference type="GO" id="GO:0004830">
    <property type="term" value="F:tryptophan-tRNA ligase activity"/>
    <property type="evidence" value="ECO:0007669"/>
    <property type="project" value="TreeGrafter"/>
</dbReference>
<dbReference type="Gene3D" id="1.10.240.10">
    <property type="entry name" value="Tyrosyl-Transfer RNA Synthetase"/>
    <property type="match status" value="1"/>
</dbReference>